<evidence type="ECO:0000313" key="14">
    <source>
        <dbReference type="EMBL" id="CAB4664454.1"/>
    </source>
</evidence>
<keyword evidence="9" id="KW-0961">Cell wall biogenesis/degradation</keyword>
<dbReference type="Gene3D" id="3.40.1190.10">
    <property type="entry name" value="Mur-like, catalytic domain"/>
    <property type="match status" value="1"/>
</dbReference>
<evidence type="ECO:0000256" key="7">
    <source>
        <dbReference type="ARBA" id="ARBA00022984"/>
    </source>
</evidence>
<gene>
    <name evidence="13" type="ORF">UFOPK1791_00274</name>
    <name evidence="14" type="ORF">UFOPK2312_00204</name>
    <name evidence="15" type="ORF">UFOPK2802_00528</name>
    <name evidence="16" type="ORF">UFOPK2982_00230</name>
    <name evidence="17" type="ORF">UFOPK3083_00401</name>
    <name evidence="18" type="ORF">UFOPK3783_00752</name>
    <name evidence="19" type="ORF">UFOPK4113_00147</name>
    <name evidence="20" type="ORF">UFOPK4355_00421</name>
</gene>
<evidence type="ECO:0000256" key="8">
    <source>
        <dbReference type="ARBA" id="ARBA00023306"/>
    </source>
</evidence>
<dbReference type="EMBL" id="CAFBQT010000035">
    <property type="protein sequence ID" value="CAB5062166.1"/>
    <property type="molecule type" value="Genomic_DNA"/>
</dbReference>
<keyword evidence="2" id="KW-0436">Ligase</keyword>
<evidence type="ECO:0000256" key="1">
    <source>
        <dbReference type="ARBA" id="ARBA00022490"/>
    </source>
</evidence>
<reference evidence="19" key="1">
    <citation type="submission" date="2020-05" db="EMBL/GenBank/DDBJ databases">
        <authorList>
            <person name="Chiriac C."/>
            <person name="Salcher M."/>
            <person name="Ghai R."/>
            <person name="Kavagutti S V."/>
        </authorList>
    </citation>
    <scope>NUCLEOTIDE SEQUENCE</scope>
</reference>
<dbReference type="PANTHER" id="PTHR43024:SF1">
    <property type="entry name" value="UDP-N-ACETYLMURAMOYL-TRIPEPTIDE--D-ALANYL-D-ALANINE LIGASE"/>
    <property type="match status" value="1"/>
</dbReference>
<proteinExistence type="inferred from homology"/>
<dbReference type="PANTHER" id="PTHR43024">
    <property type="entry name" value="UDP-N-ACETYLMURAMOYL-TRIPEPTIDE--D-ALANYL-D-ALANINE LIGASE"/>
    <property type="match status" value="1"/>
</dbReference>
<organism evidence="19">
    <name type="scientific">freshwater metagenome</name>
    <dbReference type="NCBI Taxonomy" id="449393"/>
    <lineage>
        <taxon>unclassified sequences</taxon>
        <taxon>metagenomes</taxon>
        <taxon>ecological metagenomes</taxon>
    </lineage>
</organism>
<protein>
    <recommendedName>
        <fullName evidence="10">UDP-MurNAc-pentapeptide synthetase</fullName>
    </recommendedName>
</protein>
<keyword evidence="6" id="KW-0133">Cell shape</keyword>
<dbReference type="InterPro" id="IPR005863">
    <property type="entry name" value="UDP-N-AcMur_synth"/>
</dbReference>
<dbReference type="AlphaFoldDB" id="A0A6J7Q0P1"/>
<evidence type="ECO:0000256" key="10">
    <source>
        <dbReference type="ARBA" id="ARBA00031461"/>
    </source>
</evidence>
<evidence type="ECO:0000313" key="13">
    <source>
        <dbReference type="EMBL" id="CAB4586518.1"/>
    </source>
</evidence>
<evidence type="ECO:0000256" key="6">
    <source>
        <dbReference type="ARBA" id="ARBA00022960"/>
    </source>
</evidence>
<keyword evidence="4" id="KW-0547">Nucleotide-binding</keyword>
<dbReference type="Pfam" id="PF08245">
    <property type="entry name" value="Mur_ligase_M"/>
    <property type="match status" value="1"/>
</dbReference>
<dbReference type="EMBL" id="CAFAAE010000018">
    <property type="protein sequence ID" value="CAB4786079.1"/>
    <property type="molecule type" value="Genomic_DNA"/>
</dbReference>
<dbReference type="InterPro" id="IPR035911">
    <property type="entry name" value="MurE/MurF_N"/>
</dbReference>
<evidence type="ECO:0000313" key="17">
    <source>
        <dbReference type="EMBL" id="CAB4801927.1"/>
    </source>
</evidence>
<dbReference type="GO" id="GO:0005524">
    <property type="term" value="F:ATP binding"/>
    <property type="evidence" value="ECO:0007669"/>
    <property type="project" value="UniProtKB-KW"/>
</dbReference>
<evidence type="ECO:0000313" key="15">
    <source>
        <dbReference type="EMBL" id="CAB4740819.1"/>
    </source>
</evidence>
<dbReference type="EMBL" id="CAFBPL010000007">
    <property type="protein sequence ID" value="CAB5008212.1"/>
    <property type="molecule type" value="Genomic_DNA"/>
</dbReference>
<dbReference type="InterPro" id="IPR036565">
    <property type="entry name" value="Mur-like_cat_sf"/>
</dbReference>
<dbReference type="EMBL" id="CAFBNI010000097">
    <property type="protein sequence ID" value="CAB4948940.1"/>
    <property type="molecule type" value="Genomic_DNA"/>
</dbReference>
<dbReference type="EMBL" id="CAEZYX010000039">
    <property type="protein sequence ID" value="CAB4740819.1"/>
    <property type="molecule type" value="Genomic_DNA"/>
</dbReference>
<evidence type="ECO:0000313" key="16">
    <source>
        <dbReference type="EMBL" id="CAB4786079.1"/>
    </source>
</evidence>
<dbReference type="EMBL" id="CAEZWY010000011">
    <property type="protein sequence ID" value="CAB4664454.1"/>
    <property type="molecule type" value="Genomic_DNA"/>
</dbReference>
<dbReference type="Pfam" id="PF02875">
    <property type="entry name" value="Mur_ligase_C"/>
    <property type="match status" value="1"/>
</dbReference>
<accession>A0A6J7Q0P1</accession>
<evidence type="ECO:0000259" key="12">
    <source>
        <dbReference type="Pfam" id="PF08245"/>
    </source>
</evidence>
<dbReference type="Gene3D" id="3.40.1390.10">
    <property type="entry name" value="MurE/MurF, N-terminal domain"/>
    <property type="match status" value="1"/>
</dbReference>
<dbReference type="Gene3D" id="3.90.190.20">
    <property type="entry name" value="Mur ligase, C-terminal domain"/>
    <property type="match status" value="1"/>
</dbReference>
<evidence type="ECO:0000259" key="11">
    <source>
        <dbReference type="Pfam" id="PF02875"/>
    </source>
</evidence>
<dbReference type="EMBL" id="CAFAAT010000025">
    <property type="protein sequence ID" value="CAB4801927.1"/>
    <property type="molecule type" value="Genomic_DNA"/>
</dbReference>
<evidence type="ECO:0000256" key="2">
    <source>
        <dbReference type="ARBA" id="ARBA00022598"/>
    </source>
</evidence>
<evidence type="ECO:0000256" key="3">
    <source>
        <dbReference type="ARBA" id="ARBA00022618"/>
    </source>
</evidence>
<name>A0A6J7Q0P1_9ZZZZ</name>
<dbReference type="SUPFAM" id="SSF63418">
    <property type="entry name" value="MurE/MurF N-terminal domain"/>
    <property type="match status" value="1"/>
</dbReference>
<evidence type="ECO:0000256" key="5">
    <source>
        <dbReference type="ARBA" id="ARBA00022840"/>
    </source>
</evidence>
<evidence type="ECO:0000313" key="19">
    <source>
        <dbReference type="EMBL" id="CAB5008212.1"/>
    </source>
</evidence>
<dbReference type="NCBIfam" id="TIGR01143">
    <property type="entry name" value="murF"/>
    <property type="match status" value="1"/>
</dbReference>
<evidence type="ECO:0000256" key="9">
    <source>
        <dbReference type="ARBA" id="ARBA00023316"/>
    </source>
</evidence>
<dbReference type="SUPFAM" id="SSF53244">
    <property type="entry name" value="MurD-like peptide ligases, peptide-binding domain"/>
    <property type="match status" value="1"/>
</dbReference>
<dbReference type="InterPro" id="IPR051046">
    <property type="entry name" value="MurCDEF_CellWall_CoF430Synth"/>
</dbReference>
<dbReference type="HAMAP" id="MF_02019">
    <property type="entry name" value="MurF"/>
    <property type="match status" value="1"/>
</dbReference>
<dbReference type="GO" id="GO:0071555">
    <property type="term" value="P:cell wall organization"/>
    <property type="evidence" value="ECO:0007669"/>
    <property type="project" value="UniProtKB-KW"/>
</dbReference>
<evidence type="ECO:0000313" key="20">
    <source>
        <dbReference type="EMBL" id="CAB5062166.1"/>
    </source>
</evidence>
<sequence length="463" mass="49152">MIPLSVEKIAEIVSGEIIGVDPKLVIAGDFFFDSRSPVKNGVFIALKGEINDGHDFLNSAIAGGAAIALVSKSVDVPSIRVVDVLEALGKLAKFLRSNLKDLKVVAITGSQGKTTTKDLLSHILGAVGRTVSPVGSYNNDLGAPLTILKCTADTRFCVVEMGARSIGDIAKLSKIAKPNVGVVLKVGSAHIGEFGSQENIATAKGELIASLTTQDFAVLGNYDEFTPKMASLTSANILSFGENSKSDVRAADIEYREGYAHFDLVTPQGREAVGLRILGMHQVANALAAAAAATALNIPIEVIASALSTAEMSSKWRMELSEINGLLLINDSYNANPESMIAALRTLALISQERGGRSWAFLGTMHELGAASGIAHSDIATAAAALSIDHLVAIGNLQYQTSEPIEMVLHHFGQQNDAHQLFSHFEVGDVILVKASRAEHLEIIAADIAKFWRDKTIGMEEMK</sequence>
<keyword evidence="5" id="KW-0067">ATP-binding</keyword>
<dbReference type="GO" id="GO:0008360">
    <property type="term" value="P:regulation of cell shape"/>
    <property type="evidence" value="ECO:0007669"/>
    <property type="project" value="UniProtKB-KW"/>
</dbReference>
<evidence type="ECO:0000313" key="18">
    <source>
        <dbReference type="EMBL" id="CAB4948940.1"/>
    </source>
</evidence>
<dbReference type="GO" id="GO:0051301">
    <property type="term" value="P:cell division"/>
    <property type="evidence" value="ECO:0007669"/>
    <property type="project" value="UniProtKB-KW"/>
</dbReference>
<keyword evidence="7" id="KW-0573">Peptidoglycan synthesis</keyword>
<dbReference type="GO" id="GO:0009252">
    <property type="term" value="P:peptidoglycan biosynthetic process"/>
    <property type="evidence" value="ECO:0007669"/>
    <property type="project" value="UniProtKB-KW"/>
</dbReference>
<dbReference type="InterPro" id="IPR036615">
    <property type="entry name" value="Mur_ligase_C_dom_sf"/>
</dbReference>
<keyword evidence="3" id="KW-0132">Cell division</keyword>
<feature type="domain" description="Mur ligase central" evidence="12">
    <location>
        <begin position="107"/>
        <end position="293"/>
    </location>
</feature>
<keyword evidence="1" id="KW-0963">Cytoplasm</keyword>
<dbReference type="EMBL" id="CAEZUF010000014">
    <property type="protein sequence ID" value="CAB4586518.1"/>
    <property type="molecule type" value="Genomic_DNA"/>
</dbReference>
<dbReference type="InterPro" id="IPR004101">
    <property type="entry name" value="Mur_ligase_C"/>
</dbReference>
<keyword evidence="8" id="KW-0131">Cell cycle</keyword>
<feature type="domain" description="Mur ligase C-terminal" evidence="11">
    <location>
        <begin position="317"/>
        <end position="437"/>
    </location>
</feature>
<dbReference type="SUPFAM" id="SSF53623">
    <property type="entry name" value="MurD-like peptide ligases, catalytic domain"/>
    <property type="match status" value="1"/>
</dbReference>
<evidence type="ECO:0000256" key="4">
    <source>
        <dbReference type="ARBA" id="ARBA00022741"/>
    </source>
</evidence>
<dbReference type="InterPro" id="IPR013221">
    <property type="entry name" value="Mur_ligase_cen"/>
</dbReference>
<dbReference type="GO" id="GO:0047480">
    <property type="term" value="F:UDP-N-acetylmuramoyl-tripeptide-D-alanyl-D-alanine ligase activity"/>
    <property type="evidence" value="ECO:0007669"/>
    <property type="project" value="InterPro"/>
</dbReference>